<feature type="domain" description="NADP-dependent oxidoreductase" evidence="2">
    <location>
        <begin position="251"/>
        <end position="513"/>
    </location>
</feature>
<dbReference type="PRINTS" id="PR00069">
    <property type="entry name" value="ALDKETRDTASE"/>
</dbReference>
<dbReference type="AlphaFoldDB" id="A0A6H5GDE8"/>
<evidence type="ECO:0000259" key="2">
    <source>
        <dbReference type="Pfam" id="PF00248"/>
    </source>
</evidence>
<dbReference type="EMBL" id="CADCXU010009029">
    <property type="protein sequence ID" value="CAA9999655.1"/>
    <property type="molecule type" value="Genomic_DNA"/>
</dbReference>
<proteinExistence type="predicted"/>
<name>A0A6H5GDE8_9HEMI</name>
<keyword evidence="4" id="KW-1185">Reference proteome</keyword>
<feature type="region of interest" description="Disordered" evidence="1">
    <location>
        <begin position="22"/>
        <end position="44"/>
    </location>
</feature>
<gene>
    <name evidence="3" type="ORF">NTEN_LOCUS5938</name>
</gene>
<dbReference type="Pfam" id="PF00248">
    <property type="entry name" value="Aldo_ket_red"/>
    <property type="match status" value="1"/>
</dbReference>
<accession>A0A6H5GDE8</accession>
<dbReference type="InterPro" id="IPR020471">
    <property type="entry name" value="AKR"/>
</dbReference>
<organism evidence="3 4">
    <name type="scientific">Nesidiocoris tenuis</name>
    <dbReference type="NCBI Taxonomy" id="355587"/>
    <lineage>
        <taxon>Eukaryota</taxon>
        <taxon>Metazoa</taxon>
        <taxon>Ecdysozoa</taxon>
        <taxon>Arthropoda</taxon>
        <taxon>Hexapoda</taxon>
        <taxon>Insecta</taxon>
        <taxon>Pterygota</taxon>
        <taxon>Neoptera</taxon>
        <taxon>Paraneoptera</taxon>
        <taxon>Hemiptera</taxon>
        <taxon>Heteroptera</taxon>
        <taxon>Panheteroptera</taxon>
        <taxon>Cimicomorpha</taxon>
        <taxon>Miridae</taxon>
        <taxon>Dicyphina</taxon>
        <taxon>Nesidiocoris</taxon>
    </lineage>
</organism>
<dbReference type="InterPro" id="IPR023210">
    <property type="entry name" value="NADP_OxRdtase_dom"/>
</dbReference>
<dbReference type="PANTHER" id="PTHR42686:SF1">
    <property type="entry name" value="GH17980P-RELATED"/>
    <property type="match status" value="1"/>
</dbReference>
<protein>
    <recommendedName>
        <fullName evidence="2">NADP-dependent oxidoreductase domain-containing protein</fullName>
    </recommendedName>
</protein>
<dbReference type="GO" id="GO:0005829">
    <property type="term" value="C:cytosol"/>
    <property type="evidence" value="ECO:0007669"/>
    <property type="project" value="TreeGrafter"/>
</dbReference>
<evidence type="ECO:0000313" key="4">
    <source>
        <dbReference type="Proteomes" id="UP000479000"/>
    </source>
</evidence>
<evidence type="ECO:0000256" key="1">
    <source>
        <dbReference type="SAM" id="MobiDB-lite"/>
    </source>
</evidence>
<dbReference type="GO" id="GO:0016491">
    <property type="term" value="F:oxidoreductase activity"/>
    <property type="evidence" value="ECO:0007669"/>
    <property type="project" value="InterPro"/>
</dbReference>
<dbReference type="Gene3D" id="3.20.20.100">
    <property type="entry name" value="NADP-dependent oxidoreductase domain"/>
    <property type="match status" value="1"/>
</dbReference>
<dbReference type="InterPro" id="IPR036812">
    <property type="entry name" value="NAD(P)_OxRdtase_dom_sf"/>
</dbReference>
<dbReference type="SUPFAM" id="SSF51430">
    <property type="entry name" value="NAD(P)-linked oxidoreductase"/>
    <property type="match status" value="1"/>
</dbReference>
<dbReference type="Proteomes" id="UP000479000">
    <property type="component" value="Unassembled WGS sequence"/>
</dbReference>
<sequence>MMFSTLNFPWCADVSDQNDVSYSQEEIGARPTQQNDPAWRPLRRPSYCSSPNLFAMKRVSIEEEEESEASKLAKQYGLRLSLYVENDALSHKEANAVKIEPLKFWPERSYGTVDLVEKDERADIADLLPRRRLADVRPFGQAENRHIRTEAQLRDVVAQNVQFEIHFQDQRQDDRACLFRAVFLLRGRLTYPVGQPLTFMVTLADSGCPVSGGGGRHLYPAPKATQNEDQISLNFHHTYFQYFRCIWISIEFDEAEAAETVEFGLKMGINYIDTAPYYGAGRSETVLGKALKSKNIPRESFYISTKVGRYISDWATLDYSKQRVQNSVDESLERLGLKYLDIVIVHDVEFANKKQVVNETLPALQELVKQGKIRYLGVSGYPLSDIWEVVSTSSVRVDVIITYARDTLIDSTLNDYMPRLKERQIGVISASPTGCQLLTNKGPEQWHPANERIRQICKRGAEYCEKNGVELGTLAVSYALTSPNTTVCLVGAVTSQIMKDNLNLLCIGLLPKESSVLNYLKENVFSAKDNLNWEGVEIEIFKKHMASIGKPVDYL</sequence>
<dbReference type="PANTHER" id="PTHR42686">
    <property type="entry name" value="GH17980P-RELATED"/>
    <property type="match status" value="1"/>
</dbReference>
<reference evidence="3 4" key="1">
    <citation type="submission" date="2020-02" db="EMBL/GenBank/DDBJ databases">
        <authorList>
            <person name="Ferguson B K."/>
        </authorList>
    </citation>
    <scope>NUCLEOTIDE SEQUENCE [LARGE SCALE GENOMIC DNA]</scope>
</reference>
<dbReference type="OrthoDB" id="48988at2759"/>
<evidence type="ECO:0000313" key="3">
    <source>
        <dbReference type="EMBL" id="CAA9999655.1"/>
    </source>
</evidence>